<dbReference type="Proteomes" id="UP000095280">
    <property type="component" value="Unplaced"/>
</dbReference>
<proteinExistence type="predicted"/>
<name>A0A1I8H7H9_9PLAT</name>
<reference evidence="3" key="1">
    <citation type="submission" date="2016-11" db="UniProtKB">
        <authorList>
            <consortium name="WormBaseParasite"/>
        </authorList>
    </citation>
    <scope>IDENTIFICATION</scope>
</reference>
<evidence type="ECO:0000256" key="1">
    <source>
        <dbReference type="SAM" id="MobiDB-lite"/>
    </source>
</evidence>
<keyword evidence="2" id="KW-1185">Reference proteome</keyword>
<organism evidence="2 3">
    <name type="scientific">Macrostomum lignano</name>
    <dbReference type="NCBI Taxonomy" id="282301"/>
    <lineage>
        <taxon>Eukaryota</taxon>
        <taxon>Metazoa</taxon>
        <taxon>Spiralia</taxon>
        <taxon>Lophotrochozoa</taxon>
        <taxon>Platyhelminthes</taxon>
        <taxon>Rhabditophora</taxon>
        <taxon>Macrostomorpha</taxon>
        <taxon>Macrostomida</taxon>
        <taxon>Macrostomidae</taxon>
        <taxon>Macrostomum</taxon>
    </lineage>
</organism>
<feature type="region of interest" description="Disordered" evidence="1">
    <location>
        <begin position="201"/>
        <end position="222"/>
    </location>
</feature>
<sequence length="1361" mass="144594">AEFARRGPDRVRQAGPDRVRQAGPDRVRQAGPRRVLTEFARRVLTEFARRVLTEFARRDRVPGGCSLDRLDHPLGQAVRLRVSRGSLDGAAADSFQPGDQIGVVELGGVVADQHMRHAVPSKDCLQHPLDCRRVPVLHSYSLGPAGHSNALSEDSRDDWAITVAENSVVGREGVSDGLERSFGWRAATEKVISSSLSMPARMTSPDLTGPTPAGVPVSRISPGSIDIADRATKASRRGTGNSICLSWPDCLSWSLTRSHRRVSGPMASGVIGGSMALIGQEVSKHLARVQGRPPDFKRSCSFVGTQHTLTCIFLSVISNAKVYPATAAIASSSPLADNHSQFDLVMNLVSVWRQPNRAAALQQQRGGGLHENHRLRWHPVAQLGRVLGVVSADRNNFAAGSDYAGLSSRRTASSALAASAASAAAAAAAAEAAALAIEGDEGDGEGDNEFTLAATVGPVVESEIADERFTAANIKREAINSHCSLTWNRKANSAAQLSSIGTVPYLKSAAQLTNARLTRRPRTVRTVRTDSRPAEDTDAAETAAGHPWPVLAYPQAAPGTATGRQLRKPAVGDWLTQSSCQPLSTGPPARASANWDVAVSTRPAAVATWAARRSRSSTADWRASVASARAASRSALADAAAVSRADNCSACLFNKFSESASTSRFLKVCLAVFNSSRSCIPLPLGLGLALPPGLRPDFHLDMAVTSSGNGSNALFATAAEEQDQQPQNCGQYARLWNELRTLKASDRSGVLTIDNKQNPALPARSAGLSHRQHFAKLNPVLPARSAGLGHRQHFAKLNPVLPASVGTGVRQIGAQVGGVTAQSGQQSFHVVQLANKQQVDPLLVHRVKLIVLGLLLALHRQKRASELFLNFESLGALRVARRQAKDTRLGLLQLLDHGALANRLRILKELTSTSTEIDLDDLWILDLFLLFSLTHLMMLKAAFSAQESLVLGVSGLGRHGQVALVASFIGVFAKAEQIGRRLQFHGLRIYGRGGGVGSRFGVGNALVDGFFLGNFARRIHLSRADLDDGLPGAADKLHGGKVASAQHPIAGSQRCVPIQMPFSRQLDIGAIVLSNCTPIGVLLAVLGVARVVLELAAARNQQRGALERAGQALERADIQNRTGLASLTPMRVVKRAPVGECFVLHSRLHVHDPLTRVGAPAQITDGVSVAFRRRTAVGAGDLAPFSGALRPGQGGASVPVGAGDGNSAAKSVGAWPACRLGCSASSSRNSAIATKQRMLPNDPLALGAGGSGLVASGARTRSHTLRIASLAPGQACGPSSRYWQRCHAFEHLDGPSGLTLRDRVQSAKRLHVQPVVNYRNHIFRQEWKREFVTGGNDTRNNVQIVLDGAVNEFAAGGWKVQ</sequence>
<feature type="region of interest" description="Disordered" evidence="1">
    <location>
        <begin position="522"/>
        <end position="543"/>
    </location>
</feature>
<feature type="region of interest" description="Disordered" evidence="1">
    <location>
        <begin position="1"/>
        <end position="27"/>
    </location>
</feature>
<protein>
    <submittedName>
        <fullName evidence="3">PDZ domain-containing protein</fullName>
    </submittedName>
</protein>
<evidence type="ECO:0000313" key="2">
    <source>
        <dbReference type="Proteomes" id="UP000095280"/>
    </source>
</evidence>
<dbReference type="WBParaSite" id="maker-uti_cns_0004897-snap-gene-0.31-mRNA-1">
    <property type="protein sequence ID" value="maker-uti_cns_0004897-snap-gene-0.31-mRNA-1"/>
    <property type="gene ID" value="maker-uti_cns_0004897-snap-gene-0.31"/>
</dbReference>
<accession>A0A1I8H7H9</accession>
<evidence type="ECO:0000313" key="3">
    <source>
        <dbReference type="WBParaSite" id="maker-uti_cns_0004897-snap-gene-0.31-mRNA-1"/>
    </source>
</evidence>